<comment type="caution">
    <text evidence="2">The sequence shown here is derived from an EMBL/GenBank/DDBJ whole genome shotgun (WGS) entry which is preliminary data.</text>
</comment>
<accession>A0A3S5CQC7</accession>
<name>A0A3S5CQC7_9PLAT</name>
<dbReference type="EMBL" id="CAAALY010090160">
    <property type="protein sequence ID" value="VEL27824.1"/>
    <property type="molecule type" value="Genomic_DNA"/>
</dbReference>
<evidence type="ECO:0000313" key="3">
    <source>
        <dbReference type="Proteomes" id="UP000784294"/>
    </source>
</evidence>
<reference evidence="2" key="1">
    <citation type="submission" date="2018-11" db="EMBL/GenBank/DDBJ databases">
        <authorList>
            <consortium name="Pathogen Informatics"/>
        </authorList>
    </citation>
    <scope>NUCLEOTIDE SEQUENCE</scope>
</reference>
<keyword evidence="3" id="KW-1185">Reference proteome</keyword>
<dbReference type="Proteomes" id="UP000784294">
    <property type="component" value="Unassembled WGS sequence"/>
</dbReference>
<proteinExistence type="predicted"/>
<gene>
    <name evidence="2" type="ORF">PXEA_LOCUS21264</name>
</gene>
<evidence type="ECO:0000256" key="1">
    <source>
        <dbReference type="SAM" id="MobiDB-lite"/>
    </source>
</evidence>
<sequence length="85" mass="9278">MPRERAAPRRGAATKVKYVFEDDDEIISVPSVQSEDDFHAIDHGQGKDKVLELPNVPPPPPPPPPQQTPVSSGDSETFAFSITNK</sequence>
<feature type="compositionally biased region" description="Basic and acidic residues" evidence="1">
    <location>
        <begin position="36"/>
        <end position="51"/>
    </location>
</feature>
<feature type="compositionally biased region" description="Pro residues" evidence="1">
    <location>
        <begin position="55"/>
        <end position="67"/>
    </location>
</feature>
<feature type="region of interest" description="Disordered" evidence="1">
    <location>
        <begin position="31"/>
        <end position="85"/>
    </location>
</feature>
<dbReference type="AlphaFoldDB" id="A0A3S5CQC7"/>
<evidence type="ECO:0000313" key="2">
    <source>
        <dbReference type="EMBL" id="VEL27824.1"/>
    </source>
</evidence>
<protein>
    <submittedName>
        <fullName evidence="2">Uncharacterized protein</fullName>
    </submittedName>
</protein>
<organism evidence="2 3">
    <name type="scientific">Protopolystoma xenopodis</name>
    <dbReference type="NCBI Taxonomy" id="117903"/>
    <lineage>
        <taxon>Eukaryota</taxon>
        <taxon>Metazoa</taxon>
        <taxon>Spiralia</taxon>
        <taxon>Lophotrochozoa</taxon>
        <taxon>Platyhelminthes</taxon>
        <taxon>Monogenea</taxon>
        <taxon>Polyopisthocotylea</taxon>
        <taxon>Polystomatidea</taxon>
        <taxon>Polystomatidae</taxon>
        <taxon>Protopolystoma</taxon>
    </lineage>
</organism>
<feature type="compositionally biased region" description="Polar residues" evidence="1">
    <location>
        <begin position="68"/>
        <end position="85"/>
    </location>
</feature>